<dbReference type="HAMAP" id="MF_02089">
    <property type="entry name" value="QueH"/>
    <property type="match status" value="1"/>
</dbReference>
<dbReference type="STRING" id="1619048.UU49_C0030G0003"/>
<dbReference type="EMBL" id="LCAV01000030">
    <property type="protein sequence ID" value="KKR97449.1"/>
    <property type="molecule type" value="Genomic_DNA"/>
</dbReference>
<feature type="binding site" evidence="17">
    <location>
        <position position="24"/>
    </location>
    <ligand>
        <name>[4Fe-4S] cluster</name>
        <dbReference type="ChEBI" id="CHEBI:49883"/>
    </ligand>
</feature>
<evidence type="ECO:0000313" key="19">
    <source>
        <dbReference type="Proteomes" id="UP000034108"/>
    </source>
</evidence>
<keyword evidence="12 17" id="KW-0411">Iron-sulfur</keyword>
<evidence type="ECO:0000256" key="4">
    <source>
        <dbReference type="ARBA" id="ARBA00012622"/>
    </source>
</evidence>
<feature type="binding site" evidence="17">
    <location>
        <position position="23"/>
    </location>
    <ligand>
        <name>[4Fe-4S] cluster</name>
        <dbReference type="ChEBI" id="CHEBI:49883"/>
    </ligand>
</feature>
<evidence type="ECO:0000256" key="6">
    <source>
        <dbReference type="ARBA" id="ARBA00022485"/>
    </source>
</evidence>
<keyword evidence="8 17" id="KW-0479">Metal-binding</keyword>
<keyword evidence="13 17" id="KW-1015">Disulfide bond</keyword>
<evidence type="ECO:0000256" key="2">
    <source>
        <dbReference type="ARBA" id="ARBA00004691"/>
    </source>
</evidence>
<dbReference type="InterPro" id="IPR014729">
    <property type="entry name" value="Rossmann-like_a/b/a_fold"/>
</dbReference>
<keyword evidence="9 17" id="KW-0671">Queuosine biosynthesis</keyword>
<evidence type="ECO:0000256" key="11">
    <source>
        <dbReference type="ARBA" id="ARBA00023004"/>
    </source>
</evidence>
<feature type="disulfide bond" description="Redox-active" evidence="17">
    <location>
        <begin position="183"/>
        <end position="185"/>
    </location>
</feature>
<reference evidence="18 19" key="1">
    <citation type="journal article" date="2015" name="Nature">
        <title>rRNA introns, odd ribosomes, and small enigmatic genomes across a large radiation of phyla.</title>
        <authorList>
            <person name="Brown C.T."/>
            <person name="Hug L.A."/>
            <person name="Thomas B.C."/>
            <person name="Sharon I."/>
            <person name="Castelle C.J."/>
            <person name="Singh A."/>
            <person name="Wilkins M.J."/>
            <person name="Williams K.H."/>
            <person name="Banfield J.F."/>
        </authorList>
    </citation>
    <scope>NUCLEOTIDE SEQUENCE [LARGE SCALE GENOMIC DNA]</scope>
</reference>
<protein>
    <recommendedName>
        <fullName evidence="5 17">Epoxyqueuosine reductase QueH</fullName>
        <ecNumber evidence="4 17">1.17.99.6</ecNumber>
    </recommendedName>
    <alternativeName>
        <fullName evidence="15 17">Queuosine biosynthesis protein QueH</fullName>
    </alternativeName>
</protein>
<evidence type="ECO:0000313" key="18">
    <source>
        <dbReference type="EMBL" id="KKR97449.1"/>
    </source>
</evidence>
<dbReference type="PANTHER" id="PTHR36701:SF1">
    <property type="entry name" value="EPOXYQUEUOSINE REDUCTASE QUEH"/>
    <property type="match status" value="1"/>
</dbReference>
<comment type="caution">
    <text evidence="18">The sequence shown here is derived from an EMBL/GenBank/DDBJ whole genome shotgun (WGS) entry which is preliminary data.</text>
</comment>
<keyword evidence="7 17" id="KW-0819">tRNA processing</keyword>
<dbReference type="Pfam" id="PF02677">
    <property type="entry name" value="QueH"/>
    <property type="match status" value="1"/>
</dbReference>
<comment type="catalytic activity">
    <reaction evidence="16 17">
        <text>epoxyqueuosine(34) in tRNA + AH2 = queuosine(34) in tRNA + A + H2O</text>
        <dbReference type="Rhea" id="RHEA:32159"/>
        <dbReference type="Rhea" id="RHEA-COMP:18571"/>
        <dbReference type="Rhea" id="RHEA-COMP:18582"/>
        <dbReference type="ChEBI" id="CHEBI:13193"/>
        <dbReference type="ChEBI" id="CHEBI:15377"/>
        <dbReference type="ChEBI" id="CHEBI:17499"/>
        <dbReference type="ChEBI" id="CHEBI:194431"/>
        <dbReference type="ChEBI" id="CHEBI:194443"/>
        <dbReference type="EC" id="1.17.99.6"/>
    </reaction>
</comment>
<dbReference type="GO" id="GO:0008616">
    <property type="term" value="P:tRNA queuosine(34) biosynthetic process"/>
    <property type="evidence" value="ECO:0007669"/>
    <property type="project" value="UniProtKB-UniRule"/>
</dbReference>
<evidence type="ECO:0000256" key="12">
    <source>
        <dbReference type="ARBA" id="ARBA00023014"/>
    </source>
</evidence>
<sequence length="195" mass="22557">MDWKNFRANFVNYIMPRLLLHTCCVVCSGHVLDILRREFQVTAYFYNPNIEPLEEYERRRDTTRARCEEIGLPFVEGSAGHNHWAEAIKGFENEPEGGARCLVCWRLRLEEAARYAKENGFDFFATTLTMGRNKKAEVINPLGQQAGGKYGVKFYEADWKKAGGQEVAYQLAKEHNFYRQNYCGCLFSKRNSSIS</sequence>
<evidence type="ECO:0000256" key="14">
    <source>
        <dbReference type="ARBA" id="ARBA00023284"/>
    </source>
</evidence>
<dbReference type="GO" id="GO:0046872">
    <property type="term" value="F:metal ion binding"/>
    <property type="evidence" value="ECO:0007669"/>
    <property type="project" value="UniProtKB-KW"/>
</dbReference>
<evidence type="ECO:0000256" key="9">
    <source>
        <dbReference type="ARBA" id="ARBA00022785"/>
    </source>
</evidence>
<evidence type="ECO:0000256" key="16">
    <source>
        <dbReference type="ARBA" id="ARBA00047415"/>
    </source>
</evidence>
<accession>A0A0G0V908</accession>
<evidence type="ECO:0000256" key="8">
    <source>
        <dbReference type="ARBA" id="ARBA00022723"/>
    </source>
</evidence>
<dbReference type="Proteomes" id="UP000034108">
    <property type="component" value="Unassembled WGS sequence"/>
</dbReference>
<evidence type="ECO:0000256" key="13">
    <source>
        <dbReference type="ARBA" id="ARBA00023157"/>
    </source>
</evidence>
<dbReference type="SUPFAM" id="SSF52402">
    <property type="entry name" value="Adenine nucleotide alpha hydrolases-like"/>
    <property type="match status" value="1"/>
</dbReference>
<gene>
    <name evidence="17" type="primary">queH</name>
    <name evidence="18" type="ORF">UU49_C0030G0003</name>
</gene>
<keyword evidence="10 17" id="KW-0560">Oxidoreductase</keyword>
<evidence type="ECO:0000256" key="3">
    <source>
        <dbReference type="ARBA" id="ARBA00008207"/>
    </source>
</evidence>
<dbReference type="UniPathway" id="UPA00392"/>
<evidence type="ECO:0000256" key="5">
    <source>
        <dbReference type="ARBA" id="ARBA00016895"/>
    </source>
</evidence>
<feature type="binding site" evidence="17">
    <location>
        <position position="104"/>
    </location>
    <ligand>
        <name>[4Fe-4S] cluster</name>
        <dbReference type="ChEBI" id="CHEBI:49883"/>
    </ligand>
</feature>
<evidence type="ECO:0000256" key="1">
    <source>
        <dbReference type="ARBA" id="ARBA00002268"/>
    </source>
</evidence>
<evidence type="ECO:0000256" key="10">
    <source>
        <dbReference type="ARBA" id="ARBA00023002"/>
    </source>
</evidence>
<dbReference type="GO" id="GO:0051539">
    <property type="term" value="F:4 iron, 4 sulfur cluster binding"/>
    <property type="evidence" value="ECO:0007669"/>
    <property type="project" value="UniProtKB-UniRule"/>
</dbReference>
<keyword evidence="11 17" id="KW-0408">Iron</keyword>
<comment type="pathway">
    <text evidence="2 17">tRNA modification; tRNA-queuosine biosynthesis.</text>
</comment>
<dbReference type="PANTHER" id="PTHR36701">
    <property type="entry name" value="EPOXYQUEUOSINE REDUCTASE QUEH"/>
    <property type="match status" value="1"/>
</dbReference>
<dbReference type="AlphaFoldDB" id="A0A0G0V908"/>
<dbReference type="EC" id="1.17.99.6" evidence="4 17"/>
<comment type="function">
    <text evidence="1 17">Catalyzes the conversion of epoxyqueuosine (oQ) to queuosine (Q), which is a hypermodified base found in the wobble positions of tRNA(Asp), tRNA(Asn), tRNA(His) and tRNA(Tyr).</text>
</comment>
<keyword evidence="6 17" id="KW-0004">4Fe-4S</keyword>
<dbReference type="Gene3D" id="3.40.50.620">
    <property type="entry name" value="HUPs"/>
    <property type="match status" value="1"/>
</dbReference>
<feature type="binding site" evidence="17">
    <location>
        <position position="101"/>
    </location>
    <ligand>
        <name>[4Fe-4S] cluster</name>
        <dbReference type="ChEBI" id="CHEBI:49883"/>
    </ligand>
</feature>
<evidence type="ECO:0000256" key="15">
    <source>
        <dbReference type="ARBA" id="ARBA00031446"/>
    </source>
</evidence>
<comment type="similarity">
    <text evidence="3 17">Belongs to the QueH family.</text>
</comment>
<keyword evidence="14 17" id="KW-0676">Redox-active center</keyword>
<organism evidence="18 19">
    <name type="scientific">Candidatus Magasanikbacteria bacterium GW2011_GWC2_41_17</name>
    <dbReference type="NCBI Taxonomy" id="1619048"/>
    <lineage>
        <taxon>Bacteria</taxon>
        <taxon>Candidatus Magasanikiibacteriota</taxon>
    </lineage>
</organism>
<dbReference type="GO" id="GO:0052693">
    <property type="term" value="F:epoxyqueuosine reductase activity"/>
    <property type="evidence" value="ECO:0007669"/>
    <property type="project" value="UniProtKB-UniRule"/>
</dbReference>
<evidence type="ECO:0000256" key="17">
    <source>
        <dbReference type="HAMAP-Rule" id="MF_02089"/>
    </source>
</evidence>
<dbReference type="InterPro" id="IPR003828">
    <property type="entry name" value="QueH"/>
</dbReference>
<proteinExistence type="inferred from homology"/>
<name>A0A0G0V908_9BACT</name>
<evidence type="ECO:0000256" key="7">
    <source>
        <dbReference type="ARBA" id="ARBA00022694"/>
    </source>
</evidence>